<evidence type="ECO:0000313" key="6">
    <source>
        <dbReference type="EMBL" id="ASE35512.1"/>
    </source>
</evidence>
<dbReference type="AlphaFoldDB" id="A0AAI8DKJ2"/>
<organism evidence="6 7">
    <name type="scientific">Mammaliicoccus sciuri</name>
    <name type="common">Staphylococcus sciuri</name>
    <dbReference type="NCBI Taxonomy" id="1296"/>
    <lineage>
        <taxon>Bacteria</taxon>
        <taxon>Bacillati</taxon>
        <taxon>Bacillota</taxon>
        <taxon>Bacilli</taxon>
        <taxon>Bacillales</taxon>
        <taxon>Staphylococcaceae</taxon>
        <taxon>Mammaliicoccus</taxon>
    </lineage>
</organism>
<dbReference type="Gene3D" id="1.10.10.60">
    <property type="entry name" value="Homeodomain-like"/>
    <property type="match status" value="1"/>
</dbReference>
<dbReference type="KEGG" id="sscu:CEP64_13265"/>
<evidence type="ECO:0000256" key="4">
    <source>
        <dbReference type="ARBA" id="ARBA00023163"/>
    </source>
</evidence>
<dbReference type="GO" id="GO:0043565">
    <property type="term" value="F:sequence-specific DNA binding"/>
    <property type="evidence" value="ECO:0007669"/>
    <property type="project" value="InterPro"/>
</dbReference>
<evidence type="ECO:0000256" key="2">
    <source>
        <dbReference type="ARBA" id="ARBA00022840"/>
    </source>
</evidence>
<dbReference type="InterPro" id="IPR002078">
    <property type="entry name" value="Sigma_54_int"/>
</dbReference>
<dbReference type="Gene3D" id="1.10.8.60">
    <property type="match status" value="1"/>
</dbReference>
<dbReference type="InterPro" id="IPR027417">
    <property type="entry name" value="P-loop_NTPase"/>
</dbReference>
<dbReference type="Pfam" id="PF25601">
    <property type="entry name" value="AAA_lid_14"/>
    <property type="match status" value="1"/>
</dbReference>
<dbReference type="GO" id="GO:0006355">
    <property type="term" value="P:regulation of DNA-templated transcription"/>
    <property type="evidence" value="ECO:0007669"/>
    <property type="project" value="InterPro"/>
</dbReference>
<dbReference type="Pfam" id="PF02954">
    <property type="entry name" value="HTH_8"/>
    <property type="match status" value="1"/>
</dbReference>
<dbReference type="InterPro" id="IPR002197">
    <property type="entry name" value="HTH_Fis"/>
</dbReference>
<dbReference type="RefSeq" id="WP_088592688.1">
    <property type="nucleotide sequence ID" value="NZ_CP022046.2"/>
</dbReference>
<keyword evidence="2" id="KW-0067">ATP-binding</keyword>
<dbReference type="PANTHER" id="PTHR32071">
    <property type="entry name" value="TRANSCRIPTIONAL REGULATORY PROTEIN"/>
    <property type="match status" value="1"/>
</dbReference>
<dbReference type="Pfam" id="PF00158">
    <property type="entry name" value="Sigma54_activat"/>
    <property type="match status" value="1"/>
</dbReference>
<dbReference type="SUPFAM" id="SSF46689">
    <property type="entry name" value="Homeodomain-like"/>
    <property type="match status" value="1"/>
</dbReference>
<keyword evidence="4" id="KW-0804">Transcription</keyword>
<proteinExistence type="predicted"/>
<dbReference type="PROSITE" id="PS50045">
    <property type="entry name" value="SIGMA54_INTERACT_4"/>
    <property type="match status" value="1"/>
</dbReference>
<dbReference type="InterPro" id="IPR009057">
    <property type="entry name" value="Homeodomain-like_sf"/>
</dbReference>
<dbReference type="Gene3D" id="3.40.50.10660">
    <property type="entry name" value="PrpR receptor domain-like"/>
    <property type="match status" value="1"/>
</dbReference>
<dbReference type="InterPro" id="IPR010524">
    <property type="entry name" value="Sig_transdc_resp-reg_PrpR_N"/>
</dbReference>
<dbReference type="PRINTS" id="PR01590">
    <property type="entry name" value="HTHFIS"/>
</dbReference>
<name>A0AAI8DKJ2_MAMSC</name>
<gene>
    <name evidence="6" type="ORF">CEP64_13265</name>
</gene>
<keyword evidence="3" id="KW-0805">Transcription regulation</keyword>
<dbReference type="SUPFAM" id="SSF52540">
    <property type="entry name" value="P-loop containing nucleoside triphosphate hydrolases"/>
    <property type="match status" value="1"/>
</dbReference>
<reference evidence="7" key="1">
    <citation type="submission" date="2017-06" db="EMBL/GenBank/DDBJ databases">
        <title>FDA dAtabase for Regulatory Grade micrObial Sequences (FDA-ARGOS): Supporting development and validation of Infectious Disease Dx tests.</title>
        <authorList>
            <person name="Goldberg B."/>
            <person name="Campos J."/>
            <person name="Tallon L."/>
            <person name="Sadzewicz L."/>
            <person name="Sengamalay N."/>
            <person name="Ott S."/>
            <person name="Godinez A."/>
            <person name="Nagaraj S."/>
            <person name="Vavikolanu K."/>
            <person name="Nadendla S."/>
            <person name="George J."/>
            <person name="Geyer C."/>
            <person name="Sichtig H."/>
        </authorList>
    </citation>
    <scope>NUCLEOTIDE SEQUENCE [LARGE SCALE GENOMIC DNA]</scope>
    <source>
        <strain evidence="7">FDAARGOS_285</strain>
    </source>
</reference>
<dbReference type="Proteomes" id="UP000197058">
    <property type="component" value="Chromosome"/>
</dbReference>
<evidence type="ECO:0000259" key="5">
    <source>
        <dbReference type="PROSITE" id="PS50045"/>
    </source>
</evidence>
<evidence type="ECO:0000256" key="1">
    <source>
        <dbReference type="ARBA" id="ARBA00022741"/>
    </source>
</evidence>
<accession>A0AAI8DKJ2</accession>
<sequence>MTQNIKILGIAPYEELNISMTSVGKQFPNLNSDVYTADLKEGQELATKLYQTGYDAVISRGGTAKLIKETLNIPVIDVSISIYDILKAIRLTENYTDRFAIIGYPSITEKAHLLCDIMGYKIKIYTITEHMDVDQQLDELVSKNYELILCDAITNQLAMNKPLKTILITSGFESIKHAYEEAISSVNQIRKVQHNKALVEQAINSQNQQYIIFDQTFSILFSSVSETLETQAIHYLKTRKTLKSSNQFYTTFYDQLYNLNVERFQLDEFIYYSCLITQQPIPNLNNKLGVQYQKQSTIADIFSTKLIYKQFISEDVKQNIQQYVQHYHSYIVYGETGTAKKNIAYQIYLNQHTNHNYLITINCKLMNDKLWRSLVNSTNGPLVNQHNTILFENIEQLSLQEIERLTSLIQVTNLLKTNSLIFTYDSKTSDNSAKLSILMNQLNSANIYAAPIRERKNELSIIATLILNKINIECGKDVLGFDPSAFQAFLDYDWPGNFNQLQYAIKEFVINANSHYISVNQVNDLINREEILNKVSIVEPLSFSSKNNAVQPTLFDYTKEIILNVLEQNDGNQTKTAQQLDISRTTLWRYLKDR</sequence>
<feature type="domain" description="Sigma-54 factor interaction" evidence="5">
    <location>
        <begin position="306"/>
        <end position="510"/>
    </location>
</feature>
<dbReference type="Gene3D" id="3.40.50.300">
    <property type="entry name" value="P-loop containing nucleotide triphosphate hydrolases"/>
    <property type="match status" value="1"/>
</dbReference>
<evidence type="ECO:0000256" key="3">
    <source>
        <dbReference type="ARBA" id="ARBA00023015"/>
    </source>
</evidence>
<dbReference type="GO" id="GO:0000156">
    <property type="term" value="F:phosphorelay response regulator activity"/>
    <property type="evidence" value="ECO:0007669"/>
    <property type="project" value="InterPro"/>
</dbReference>
<dbReference type="Gene3D" id="3.40.50.2300">
    <property type="match status" value="1"/>
</dbReference>
<dbReference type="SUPFAM" id="SSF159800">
    <property type="entry name" value="PrpR receptor domain-like"/>
    <property type="match status" value="1"/>
</dbReference>
<dbReference type="EMBL" id="CP022046">
    <property type="protein sequence ID" value="ASE35512.1"/>
    <property type="molecule type" value="Genomic_DNA"/>
</dbReference>
<dbReference type="InterPro" id="IPR058031">
    <property type="entry name" value="AAA_lid_NorR"/>
</dbReference>
<dbReference type="Pfam" id="PF06506">
    <property type="entry name" value="PrpR_N"/>
    <property type="match status" value="1"/>
</dbReference>
<dbReference type="GO" id="GO:0005524">
    <property type="term" value="F:ATP binding"/>
    <property type="evidence" value="ECO:0007669"/>
    <property type="project" value="UniProtKB-KW"/>
</dbReference>
<protein>
    <submittedName>
        <fullName evidence="6">Sigma-54-dependent transcriptional regulator</fullName>
    </submittedName>
</protein>
<keyword evidence="1" id="KW-0547">Nucleotide-binding</keyword>
<evidence type="ECO:0000313" key="7">
    <source>
        <dbReference type="Proteomes" id="UP000197058"/>
    </source>
</evidence>